<comment type="caution">
    <text evidence="5">The sequence shown here is derived from an EMBL/GenBank/DDBJ whole genome shotgun (WGS) entry which is preliminary data.</text>
</comment>
<proteinExistence type="inferred from homology"/>
<evidence type="ECO:0000313" key="5">
    <source>
        <dbReference type="EMBL" id="KAE9445006.1"/>
    </source>
</evidence>
<evidence type="ECO:0000256" key="1">
    <source>
        <dbReference type="ARBA" id="ARBA00009636"/>
    </source>
</evidence>
<dbReference type="PRINTS" id="PR01161">
    <property type="entry name" value="TUBULIN"/>
</dbReference>
<dbReference type="GO" id="GO:0005525">
    <property type="term" value="F:GTP binding"/>
    <property type="evidence" value="ECO:0007669"/>
    <property type="project" value="UniProtKB-KW"/>
</dbReference>
<accession>A0A6A4K5N2</accession>
<evidence type="ECO:0000256" key="2">
    <source>
        <dbReference type="ARBA" id="ARBA00022701"/>
    </source>
</evidence>
<protein>
    <submittedName>
        <fullName evidence="5">Uncharacterized protein</fullName>
    </submittedName>
</protein>
<dbReference type="InterPro" id="IPR036525">
    <property type="entry name" value="Tubulin/FtsZ_GTPase_sf"/>
</dbReference>
<reference evidence="5" key="1">
    <citation type="journal article" date="2019" name="Genome Biol. Evol.">
        <title>The Rhododendron genome and chromosomal organization provide insight into shared whole-genome duplications across the heath family (Ericaceae).</title>
        <authorList>
            <person name="Soza V.L."/>
            <person name="Lindsley D."/>
            <person name="Waalkes A."/>
            <person name="Ramage E."/>
            <person name="Patwardhan R.P."/>
            <person name="Burton J.N."/>
            <person name="Adey A."/>
            <person name="Kumar A."/>
            <person name="Qiu R."/>
            <person name="Shendure J."/>
            <person name="Hall B."/>
        </authorList>
    </citation>
    <scope>NUCLEOTIDE SEQUENCE</scope>
    <source>
        <strain evidence="5">RSF 1966-606</strain>
    </source>
</reference>
<dbReference type="SUPFAM" id="SSF52490">
    <property type="entry name" value="Tubulin nucleotide-binding domain-like"/>
    <property type="match status" value="1"/>
</dbReference>
<dbReference type="InterPro" id="IPR000217">
    <property type="entry name" value="Tubulin"/>
</dbReference>
<dbReference type="GO" id="GO:0005874">
    <property type="term" value="C:microtubule"/>
    <property type="evidence" value="ECO:0007669"/>
    <property type="project" value="UniProtKB-KW"/>
</dbReference>
<dbReference type="OrthoDB" id="1703160at2759"/>
<dbReference type="EMBL" id="QEFC01004660">
    <property type="protein sequence ID" value="KAE9445006.1"/>
    <property type="molecule type" value="Genomic_DNA"/>
</dbReference>
<comment type="similarity">
    <text evidence="1">Belongs to the tubulin family.</text>
</comment>
<gene>
    <name evidence="5" type="ORF">C3L33_23096</name>
</gene>
<keyword evidence="3" id="KW-0547">Nucleotide-binding</keyword>
<evidence type="ECO:0000256" key="4">
    <source>
        <dbReference type="ARBA" id="ARBA00023134"/>
    </source>
</evidence>
<dbReference type="Gene3D" id="3.40.50.1440">
    <property type="entry name" value="Tubulin/FtsZ, GTPase domain"/>
    <property type="match status" value="1"/>
</dbReference>
<dbReference type="PANTHER" id="PTHR36527:SF6">
    <property type="entry name" value="TUBULIN_FTSZ GTPASE DOMAIN-CONTAINING PROTEIN"/>
    <property type="match status" value="1"/>
</dbReference>
<organism evidence="5">
    <name type="scientific">Rhododendron williamsianum</name>
    <dbReference type="NCBI Taxonomy" id="262921"/>
    <lineage>
        <taxon>Eukaryota</taxon>
        <taxon>Viridiplantae</taxon>
        <taxon>Streptophyta</taxon>
        <taxon>Embryophyta</taxon>
        <taxon>Tracheophyta</taxon>
        <taxon>Spermatophyta</taxon>
        <taxon>Magnoliopsida</taxon>
        <taxon>eudicotyledons</taxon>
        <taxon>Gunneridae</taxon>
        <taxon>Pentapetalae</taxon>
        <taxon>asterids</taxon>
        <taxon>Ericales</taxon>
        <taxon>Ericaceae</taxon>
        <taxon>Ericoideae</taxon>
        <taxon>Rhodoreae</taxon>
        <taxon>Rhododendron</taxon>
    </lineage>
</organism>
<evidence type="ECO:0000256" key="3">
    <source>
        <dbReference type="ARBA" id="ARBA00022741"/>
    </source>
</evidence>
<keyword evidence="2" id="KW-0493">Microtubule</keyword>
<dbReference type="AlphaFoldDB" id="A0A6A4K5N2"/>
<sequence length="195" mass="22177">MAPVMVRMVHAILEIKECISIHLGQAGIQIGNACWELYCLEHGIQPDGQMPSDKTVGGSDPPELYSAATLKIWWNLLKQCGEHLDEVEAHLQERWTLRREFWCMIHRARFHERNAVLLHGADVRAVHRAMRRVGQGHLFWYRVGRTAGTNIPSIRRNMLARGFPLAPGGHDYDWVLVEMGPNGMIFDLGHHLFGG</sequence>
<keyword evidence="4" id="KW-0342">GTP-binding</keyword>
<feature type="non-terminal residue" evidence="5">
    <location>
        <position position="1"/>
    </location>
</feature>
<name>A0A6A4K5N2_9ERIC</name>
<dbReference type="GO" id="GO:0007017">
    <property type="term" value="P:microtubule-based process"/>
    <property type="evidence" value="ECO:0007669"/>
    <property type="project" value="InterPro"/>
</dbReference>
<dbReference type="PANTHER" id="PTHR36527">
    <property type="entry name" value="OS01G0282866 PROTEIN"/>
    <property type="match status" value="1"/>
</dbReference>